<dbReference type="PROSITE" id="PS50943">
    <property type="entry name" value="HTH_CROC1"/>
    <property type="match status" value="1"/>
</dbReference>
<protein>
    <submittedName>
        <fullName evidence="3">Helix-turn-helix transcriptional regulator</fullName>
    </submittedName>
</protein>
<dbReference type="InterPro" id="IPR010982">
    <property type="entry name" value="Lambda_DNA-bd_dom_sf"/>
</dbReference>
<keyword evidence="1" id="KW-0238">DNA-binding</keyword>
<dbReference type="Proteomes" id="UP000683246">
    <property type="component" value="Chromosome"/>
</dbReference>
<accession>A0A8J8MHQ7</accession>
<proteinExistence type="predicted"/>
<dbReference type="GO" id="GO:0003677">
    <property type="term" value="F:DNA binding"/>
    <property type="evidence" value="ECO:0007669"/>
    <property type="project" value="UniProtKB-KW"/>
</dbReference>
<sequence>MNKNSIGYRILNLRKKKQLTQRELAVKVNVTEATMSRYENNLREPKGEIINRIARALHTTTDYLLGRSNHSIPLREPKDHKSINVDLDTIIEKLEEVDGLEYHGELMDDQTKRIILKTLKHTRDIAEDMHKNKIMQNK</sequence>
<dbReference type="InterPro" id="IPR001387">
    <property type="entry name" value="Cro/C1-type_HTH"/>
</dbReference>
<dbReference type="RefSeq" id="WP_212697512.1">
    <property type="nucleotide sequence ID" value="NZ_CP058649.1"/>
</dbReference>
<organism evidence="3 4">
    <name type="scientific">Vallitalea pronyensis</name>
    <dbReference type="NCBI Taxonomy" id="1348613"/>
    <lineage>
        <taxon>Bacteria</taxon>
        <taxon>Bacillati</taxon>
        <taxon>Bacillota</taxon>
        <taxon>Clostridia</taxon>
        <taxon>Lachnospirales</taxon>
        <taxon>Vallitaleaceae</taxon>
        <taxon>Vallitalea</taxon>
    </lineage>
</organism>
<dbReference type="PANTHER" id="PTHR46558">
    <property type="entry name" value="TRACRIPTIONAL REGULATORY PROTEIN-RELATED-RELATED"/>
    <property type="match status" value="1"/>
</dbReference>
<dbReference type="Gene3D" id="1.10.260.40">
    <property type="entry name" value="lambda repressor-like DNA-binding domains"/>
    <property type="match status" value="1"/>
</dbReference>
<keyword evidence="4" id="KW-1185">Reference proteome</keyword>
<dbReference type="CDD" id="cd00093">
    <property type="entry name" value="HTH_XRE"/>
    <property type="match status" value="1"/>
</dbReference>
<dbReference type="Pfam" id="PF01381">
    <property type="entry name" value="HTH_3"/>
    <property type="match status" value="1"/>
</dbReference>
<dbReference type="PANTHER" id="PTHR46558:SF11">
    <property type="entry name" value="HTH-TYPE TRANSCRIPTIONAL REGULATOR XRE"/>
    <property type="match status" value="1"/>
</dbReference>
<reference evidence="3" key="1">
    <citation type="submission" date="2020-07" db="EMBL/GenBank/DDBJ databases">
        <title>Vallitalea pronyensis genome.</title>
        <authorList>
            <person name="Postec A."/>
        </authorList>
    </citation>
    <scope>NUCLEOTIDE SEQUENCE</scope>
    <source>
        <strain evidence="3">FatNI3</strain>
    </source>
</reference>
<dbReference type="AlphaFoldDB" id="A0A8J8MHQ7"/>
<dbReference type="EMBL" id="CP058649">
    <property type="protein sequence ID" value="QUI22037.1"/>
    <property type="molecule type" value="Genomic_DNA"/>
</dbReference>
<name>A0A8J8MHQ7_9FIRM</name>
<feature type="domain" description="HTH cro/C1-type" evidence="2">
    <location>
        <begin position="10"/>
        <end position="64"/>
    </location>
</feature>
<evidence type="ECO:0000313" key="4">
    <source>
        <dbReference type="Proteomes" id="UP000683246"/>
    </source>
</evidence>
<evidence type="ECO:0000256" key="1">
    <source>
        <dbReference type="ARBA" id="ARBA00023125"/>
    </source>
</evidence>
<evidence type="ECO:0000259" key="2">
    <source>
        <dbReference type="PROSITE" id="PS50943"/>
    </source>
</evidence>
<dbReference type="SMART" id="SM00530">
    <property type="entry name" value="HTH_XRE"/>
    <property type="match status" value="1"/>
</dbReference>
<dbReference type="SUPFAM" id="SSF47413">
    <property type="entry name" value="lambda repressor-like DNA-binding domains"/>
    <property type="match status" value="1"/>
</dbReference>
<gene>
    <name evidence="3" type="ORF">HZI73_06845</name>
</gene>
<evidence type="ECO:0000313" key="3">
    <source>
        <dbReference type="EMBL" id="QUI22037.1"/>
    </source>
</evidence>
<dbReference type="KEGG" id="vpy:HZI73_06845"/>